<feature type="chain" id="PRO_5026908331" evidence="1">
    <location>
        <begin position="21"/>
        <end position="165"/>
    </location>
</feature>
<sequence length="165" mass="17666">MRISQVCPLALLCTAPWTFASPTTSKRNPDAPRCVTAQTASHQCLLDAIVAGGDGLALQVWENGKALKCRTKDHLWASQKSVWHFTCDGGAKAEVSNNGGHLVFTSGNGWSADLPRTNGGAGRSGRQEYGVTARHPYYGYDFEHIFATDALSNPRTSLVEGASLS</sequence>
<dbReference type="Proteomes" id="UP000504637">
    <property type="component" value="Unplaced"/>
</dbReference>
<gene>
    <name evidence="3" type="ORF">K489DRAFT_406676</name>
</gene>
<proteinExistence type="predicted"/>
<reference evidence="3" key="3">
    <citation type="submission" date="2025-08" db="UniProtKB">
        <authorList>
            <consortium name="RefSeq"/>
        </authorList>
    </citation>
    <scope>IDENTIFICATION</scope>
    <source>
        <strain evidence="3">CBS 342.82</strain>
    </source>
</reference>
<accession>A0A6J3MDA1</accession>
<dbReference type="RefSeq" id="XP_033462899.1">
    <property type="nucleotide sequence ID" value="XM_033607281.1"/>
</dbReference>
<evidence type="ECO:0000313" key="2">
    <source>
        <dbReference type="Proteomes" id="UP000504637"/>
    </source>
</evidence>
<evidence type="ECO:0000313" key="3">
    <source>
        <dbReference type="RefSeq" id="XP_033462899.1"/>
    </source>
</evidence>
<dbReference type="GeneID" id="54365081"/>
<keyword evidence="1" id="KW-0732">Signal</keyword>
<reference evidence="3" key="1">
    <citation type="submission" date="2020-01" db="EMBL/GenBank/DDBJ databases">
        <authorList>
            <consortium name="DOE Joint Genome Institute"/>
            <person name="Haridas S."/>
            <person name="Albert R."/>
            <person name="Binder M."/>
            <person name="Bloem J."/>
            <person name="Labutti K."/>
            <person name="Salamov A."/>
            <person name="Andreopoulos B."/>
            <person name="Baker S.E."/>
            <person name="Barry K."/>
            <person name="Bills G."/>
            <person name="Bluhm B.H."/>
            <person name="Cannon C."/>
            <person name="Castanera R."/>
            <person name="Culley D.E."/>
            <person name="Daum C."/>
            <person name="Ezra D."/>
            <person name="Gonzalez J.B."/>
            <person name="Henrissat B."/>
            <person name="Kuo A."/>
            <person name="Liang C."/>
            <person name="Lipzen A."/>
            <person name="Lutzoni F."/>
            <person name="Magnuson J."/>
            <person name="Mondo S."/>
            <person name="Nolan M."/>
            <person name="Ohm R."/>
            <person name="Pangilinan J."/>
            <person name="Park H.-J."/>
            <person name="Ramirez L."/>
            <person name="Alfaro M."/>
            <person name="Sun H."/>
            <person name="Tritt A."/>
            <person name="Yoshinaga Y."/>
            <person name="Zwiers L.-H."/>
            <person name="Turgeon B.G."/>
            <person name="Goodwin S.B."/>
            <person name="Spatafora J.W."/>
            <person name="Crous P.W."/>
            <person name="Grigoriev I.V."/>
        </authorList>
    </citation>
    <scope>NUCLEOTIDE SEQUENCE</scope>
    <source>
        <strain evidence="3">CBS 342.82</strain>
    </source>
</reference>
<keyword evidence="2" id="KW-1185">Reference proteome</keyword>
<dbReference type="AlphaFoldDB" id="A0A6J3MDA1"/>
<organism evidence="3">
    <name type="scientific">Dissoconium aciculare CBS 342.82</name>
    <dbReference type="NCBI Taxonomy" id="1314786"/>
    <lineage>
        <taxon>Eukaryota</taxon>
        <taxon>Fungi</taxon>
        <taxon>Dikarya</taxon>
        <taxon>Ascomycota</taxon>
        <taxon>Pezizomycotina</taxon>
        <taxon>Dothideomycetes</taxon>
        <taxon>Dothideomycetidae</taxon>
        <taxon>Mycosphaerellales</taxon>
        <taxon>Dissoconiaceae</taxon>
        <taxon>Dissoconium</taxon>
    </lineage>
</organism>
<reference evidence="3" key="2">
    <citation type="submission" date="2020-04" db="EMBL/GenBank/DDBJ databases">
        <authorList>
            <consortium name="NCBI Genome Project"/>
        </authorList>
    </citation>
    <scope>NUCLEOTIDE SEQUENCE</scope>
    <source>
        <strain evidence="3">CBS 342.82</strain>
    </source>
</reference>
<protein>
    <submittedName>
        <fullName evidence="3">Uncharacterized protein</fullName>
    </submittedName>
</protein>
<feature type="signal peptide" evidence="1">
    <location>
        <begin position="1"/>
        <end position="20"/>
    </location>
</feature>
<evidence type="ECO:0000256" key="1">
    <source>
        <dbReference type="SAM" id="SignalP"/>
    </source>
</evidence>
<name>A0A6J3MDA1_9PEZI</name>